<evidence type="ECO:0000256" key="11">
    <source>
        <dbReference type="SAM" id="Phobius"/>
    </source>
</evidence>
<feature type="compositionally biased region" description="Low complexity" evidence="10">
    <location>
        <begin position="199"/>
        <end position="216"/>
    </location>
</feature>
<keyword evidence="8 11" id="KW-1133">Transmembrane helix</keyword>
<evidence type="ECO:0000256" key="7">
    <source>
        <dbReference type="ARBA" id="ARBA00022949"/>
    </source>
</evidence>
<gene>
    <name evidence="13" type="primary">LOC108274504</name>
</gene>
<keyword evidence="7" id="KW-0965">Cell junction</keyword>
<keyword evidence="12" id="KW-1185">Reference proteome</keyword>
<dbReference type="PROSITE" id="PS51257">
    <property type="entry name" value="PROKAR_LIPOPROTEIN"/>
    <property type="match status" value="1"/>
</dbReference>
<evidence type="ECO:0000256" key="9">
    <source>
        <dbReference type="ARBA" id="ARBA00023136"/>
    </source>
</evidence>
<accession>A0A2D0SCK1</accession>
<reference evidence="13" key="2">
    <citation type="submission" date="2025-08" db="UniProtKB">
        <authorList>
            <consortium name="RefSeq"/>
        </authorList>
    </citation>
    <scope>IDENTIFICATION</scope>
    <source>
        <tissue evidence="13">Blood</tissue>
    </source>
</reference>
<keyword evidence="4" id="KW-0796">Tight junction</keyword>
<evidence type="ECO:0000256" key="4">
    <source>
        <dbReference type="ARBA" id="ARBA00022427"/>
    </source>
</evidence>
<feature type="compositionally biased region" description="Basic and acidic residues" evidence="10">
    <location>
        <begin position="188"/>
        <end position="197"/>
    </location>
</feature>
<evidence type="ECO:0000313" key="12">
    <source>
        <dbReference type="Proteomes" id="UP000221080"/>
    </source>
</evidence>
<dbReference type="PANTHER" id="PTHR12002">
    <property type="entry name" value="CLAUDIN"/>
    <property type="match status" value="1"/>
</dbReference>
<evidence type="ECO:0000256" key="5">
    <source>
        <dbReference type="ARBA" id="ARBA00022475"/>
    </source>
</evidence>
<evidence type="ECO:0000256" key="2">
    <source>
        <dbReference type="ARBA" id="ARBA00004651"/>
    </source>
</evidence>
<feature type="transmembrane region" description="Helical" evidence="11">
    <location>
        <begin position="83"/>
        <end position="101"/>
    </location>
</feature>
<reference evidence="12" key="1">
    <citation type="journal article" date="2016" name="Nat. Commun.">
        <title>The channel catfish genome sequence provides insights into the evolution of scale formation in teleosts.</title>
        <authorList>
            <person name="Liu Z."/>
            <person name="Liu S."/>
            <person name="Yao J."/>
            <person name="Bao L."/>
            <person name="Zhang J."/>
            <person name="Li Y."/>
            <person name="Jiang C."/>
            <person name="Sun L."/>
            <person name="Wang R."/>
            <person name="Zhang Y."/>
            <person name="Zhou T."/>
            <person name="Zeng Q."/>
            <person name="Fu Q."/>
            <person name="Gao S."/>
            <person name="Li N."/>
            <person name="Koren S."/>
            <person name="Jiang Y."/>
            <person name="Zimin A."/>
            <person name="Xu P."/>
            <person name="Phillippy A.M."/>
            <person name="Geng X."/>
            <person name="Song L."/>
            <person name="Sun F."/>
            <person name="Li C."/>
            <person name="Wang X."/>
            <person name="Chen A."/>
            <person name="Jin Y."/>
            <person name="Yuan Z."/>
            <person name="Yang Y."/>
            <person name="Tan S."/>
            <person name="Peatman E."/>
            <person name="Lu J."/>
            <person name="Qin Z."/>
            <person name="Dunham R."/>
            <person name="Li Z."/>
            <person name="Sonstegard T."/>
            <person name="Feng J."/>
            <person name="Danzmann R.G."/>
            <person name="Schroeder S."/>
            <person name="Scheffler B."/>
            <person name="Duke M.V."/>
            <person name="Ballard L."/>
            <person name="Kucuktas H."/>
            <person name="Kaltenboeck L."/>
            <person name="Liu H."/>
            <person name="Armbruster J."/>
            <person name="Xie Y."/>
            <person name="Kirby M.L."/>
            <person name="Tian Y."/>
            <person name="Flanagan M.E."/>
            <person name="Mu W."/>
            <person name="Waldbieser G.C."/>
        </authorList>
    </citation>
    <scope>NUCLEOTIDE SEQUENCE [LARGE SCALE GENOMIC DNA]</scope>
    <source>
        <strain evidence="12">SDA103</strain>
    </source>
</reference>
<evidence type="ECO:0000313" key="13">
    <source>
        <dbReference type="RefSeq" id="XP_017340196.1"/>
    </source>
</evidence>
<evidence type="ECO:0000256" key="8">
    <source>
        <dbReference type="ARBA" id="ARBA00022989"/>
    </source>
</evidence>
<dbReference type="GeneID" id="108274504"/>
<comment type="similarity">
    <text evidence="3">Belongs to the claudin family.</text>
</comment>
<dbReference type="OrthoDB" id="8790791at2759"/>
<dbReference type="InterPro" id="IPR004031">
    <property type="entry name" value="PMP22/EMP/MP20/Claudin"/>
</dbReference>
<dbReference type="Proteomes" id="UP000221080">
    <property type="component" value="Chromosome 14"/>
</dbReference>
<feature type="region of interest" description="Disordered" evidence="10">
    <location>
        <begin position="188"/>
        <end position="216"/>
    </location>
</feature>
<feature type="transmembrane region" description="Helical" evidence="11">
    <location>
        <begin position="155"/>
        <end position="177"/>
    </location>
</feature>
<dbReference type="AlphaFoldDB" id="A0A2D0SCK1"/>
<protein>
    <submittedName>
        <fullName evidence="13">Claudin-23-like</fullName>
    </submittedName>
</protein>
<organism evidence="12 13">
    <name type="scientific">Ictalurus punctatus</name>
    <name type="common">Channel catfish</name>
    <name type="synonym">Silurus punctatus</name>
    <dbReference type="NCBI Taxonomy" id="7998"/>
    <lineage>
        <taxon>Eukaryota</taxon>
        <taxon>Metazoa</taxon>
        <taxon>Chordata</taxon>
        <taxon>Craniata</taxon>
        <taxon>Vertebrata</taxon>
        <taxon>Euteleostomi</taxon>
        <taxon>Actinopterygii</taxon>
        <taxon>Neopterygii</taxon>
        <taxon>Teleostei</taxon>
        <taxon>Ostariophysi</taxon>
        <taxon>Siluriformes</taxon>
        <taxon>Ictaluridae</taxon>
        <taxon>Ictalurus</taxon>
    </lineage>
</organism>
<dbReference type="GO" id="GO:0005198">
    <property type="term" value="F:structural molecule activity"/>
    <property type="evidence" value="ECO:0007669"/>
    <property type="project" value="InterPro"/>
</dbReference>
<dbReference type="STRING" id="7998.ENSIPUP00000011818"/>
<keyword evidence="9 11" id="KW-0472">Membrane</keyword>
<evidence type="ECO:0000256" key="6">
    <source>
        <dbReference type="ARBA" id="ARBA00022692"/>
    </source>
</evidence>
<dbReference type="PRINTS" id="PR01077">
    <property type="entry name" value="CLAUDIN"/>
</dbReference>
<dbReference type="InterPro" id="IPR006187">
    <property type="entry name" value="Claudin"/>
</dbReference>
<dbReference type="RefSeq" id="XP_017340196.1">
    <property type="nucleotide sequence ID" value="XM_017484707.3"/>
</dbReference>
<dbReference type="GO" id="GO:0005886">
    <property type="term" value="C:plasma membrane"/>
    <property type="evidence" value="ECO:0007669"/>
    <property type="project" value="UniProtKB-SubCell"/>
</dbReference>
<proteinExistence type="inferred from homology"/>
<dbReference type="Gene3D" id="1.20.140.150">
    <property type="match status" value="1"/>
</dbReference>
<keyword evidence="5" id="KW-1003">Cell membrane</keyword>
<dbReference type="Pfam" id="PF00822">
    <property type="entry name" value="PMP22_Claudin"/>
    <property type="match status" value="1"/>
</dbReference>
<evidence type="ECO:0000256" key="1">
    <source>
        <dbReference type="ARBA" id="ARBA00004435"/>
    </source>
</evidence>
<comment type="subcellular location">
    <subcellularLocation>
        <location evidence="1">Cell junction</location>
        <location evidence="1">Tight junction</location>
    </subcellularLocation>
    <subcellularLocation>
        <location evidence="2">Cell membrane</location>
        <topology evidence="2">Multi-pass membrane protein</topology>
    </subcellularLocation>
</comment>
<dbReference type="GO" id="GO:0005923">
    <property type="term" value="C:bicellular tight junction"/>
    <property type="evidence" value="ECO:0007669"/>
    <property type="project" value="UniProtKB-SubCell"/>
</dbReference>
<feature type="transmembrane region" description="Helical" evidence="11">
    <location>
        <begin position="113"/>
        <end position="135"/>
    </location>
</feature>
<dbReference type="KEGG" id="ipu:108274504"/>
<name>A0A2D0SCK1_ICTPU</name>
<evidence type="ECO:0000256" key="10">
    <source>
        <dbReference type="SAM" id="MobiDB-lite"/>
    </source>
</evidence>
<sequence length="238" mass="26473">MRALSIIIFGLVSASCGWILTLTSTVAPNWRTIHNITGQPSDLMLHQGIWDICRSFTGSRDVLCNHEDSEYFNNQIIEVARRMMVASLIVTLIGLGLMTVGTTCWTDKPRIKLAGLGSFLILCSGVLAIIPIAWYNHILKDINSPSTDIRTGYCIILGYIGGLTEFLEGFVIFILLYRCSGGRNRGERPELNIEPKDMTTAPSTSVTRSRASSVPSHIEKQDINFRRDNRPNKISLTL</sequence>
<evidence type="ECO:0000256" key="3">
    <source>
        <dbReference type="ARBA" id="ARBA00008295"/>
    </source>
</evidence>
<keyword evidence="6 11" id="KW-0812">Transmembrane</keyword>